<gene>
    <name evidence="3" type="ORF">GCM10022224_038950</name>
</gene>
<proteinExistence type="inferred from homology"/>
<evidence type="ECO:0000313" key="4">
    <source>
        <dbReference type="Proteomes" id="UP001500902"/>
    </source>
</evidence>
<dbReference type="Proteomes" id="UP001500902">
    <property type="component" value="Unassembled WGS sequence"/>
</dbReference>
<protein>
    <submittedName>
        <fullName evidence="3">Universal stress protein</fullName>
    </submittedName>
</protein>
<evidence type="ECO:0000313" key="3">
    <source>
        <dbReference type="EMBL" id="GAA3670928.1"/>
    </source>
</evidence>
<comment type="caution">
    <text evidence="3">The sequence shown here is derived from an EMBL/GenBank/DDBJ whole genome shotgun (WGS) entry which is preliminary data.</text>
</comment>
<dbReference type="PRINTS" id="PR01438">
    <property type="entry name" value="UNVRSLSTRESS"/>
</dbReference>
<sequence length="288" mass="30839">MSDVIVVGVDGSEPGFRAVEWAADDAFRMGVPLRCVCVVETWPYQVPQVGAVEWEEYLATHARKVLAEAEELVRRRRPSVEVSTELMTGTPATSLRERAEDATELVVGGRGRGGFAGAVLGSVSMNVAGQIPAPVVVVRAGGAPVRGEIAVGFDASSAPCEPALTYAFRQAALRESTLRAVYAWPLPFALATSFDLDFVALREHHQHLATVQLAPWRERHPEVRVITDVRCAHPVETLAAASDQADLLVVGSHGRSTLKAIVLGSVSRGVLHHARGNVAVVRTADTTE</sequence>
<dbReference type="Pfam" id="PF00582">
    <property type="entry name" value="Usp"/>
    <property type="match status" value="2"/>
</dbReference>
<dbReference type="InterPro" id="IPR006015">
    <property type="entry name" value="Universal_stress_UspA"/>
</dbReference>
<accession>A0ABP7BXX5</accession>
<dbReference type="InterPro" id="IPR014729">
    <property type="entry name" value="Rossmann-like_a/b/a_fold"/>
</dbReference>
<name>A0ABP7BXX5_9ACTN</name>
<dbReference type="RefSeq" id="WP_344879432.1">
    <property type="nucleotide sequence ID" value="NZ_BAAAZP010000075.1"/>
</dbReference>
<feature type="domain" description="UspA" evidence="2">
    <location>
        <begin position="149"/>
        <end position="282"/>
    </location>
</feature>
<dbReference type="SUPFAM" id="SSF52402">
    <property type="entry name" value="Adenine nucleotide alpha hydrolases-like"/>
    <property type="match status" value="2"/>
</dbReference>
<evidence type="ECO:0000256" key="1">
    <source>
        <dbReference type="ARBA" id="ARBA00008791"/>
    </source>
</evidence>
<feature type="domain" description="UspA" evidence="2">
    <location>
        <begin position="1"/>
        <end position="139"/>
    </location>
</feature>
<dbReference type="InterPro" id="IPR006016">
    <property type="entry name" value="UspA"/>
</dbReference>
<organism evidence="3 4">
    <name type="scientific">Nonomuraea antimicrobica</name>
    <dbReference type="NCBI Taxonomy" id="561173"/>
    <lineage>
        <taxon>Bacteria</taxon>
        <taxon>Bacillati</taxon>
        <taxon>Actinomycetota</taxon>
        <taxon>Actinomycetes</taxon>
        <taxon>Streptosporangiales</taxon>
        <taxon>Streptosporangiaceae</taxon>
        <taxon>Nonomuraea</taxon>
    </lineage>
</organism>
<dbReference type="Gene3D" id="3.40.50.620">
    <property type="entry name" value="HUPs"/>
    <property type="match status" value="2"/>
</dbReference>
<comment type="similarity">
    <text evidence="1">Belongs to the universal stress protein A family.</text>
</comment>
<dbReference type="PANTHER" id="PTHR46268">
    <property type="entry name" value="STRESS RESPONSE PROTEIN NHAX"/>
    <property type="match status" value="1"/>
</dbReference>
<reference evidence="4" key="1">
    <citation type="journal article" date="2019" name="Int. J. Syst. Evol. Microbiol.">
        <title>The Global Catalogue of Microorganisms (GCM) 10K type strain sequencing project: providing services to taxonomists for standard genome sequencing and annotation.</title>
        <authorList>
            <consortium name="The Broad Institute Genomics Platform"/>
            <consortium name="The Broad Institute Genome Sequencing Center for Infectious Disease"/>
            <person name="Wu L."/>
            <person name="Ma J."/>
        </authorList>
    </citation>
    <scope>NUCLEOTIDE SEQUENCE [LARGE SCALE GENOMIC DNA]</scope>
    <source>
        <strain evidence="4">JCM 16904</strain>
    </source>
</reference>
<evidence type="ECO:0000259" key="2">
    <source>
        <dbReference type="Pfam" id="PF00582"/>
    </source>
</evidence>
<dbReference type="PANTHER" id="PTHR46268:SF6">
    <property type="entry name" value="UNIVERSAL STRESS PROTEIN UP12"/>
    <property type="match status" value="1"/>
</dbReference>
<keyword evidence="4" id="KW-1185">Reference proteome</keyword>
<dbReference type="EMBL" id="BAAAZP010000075">
    <property type="protein sequence ID" value="GAA3670928.1"/>
    <property type="molecule type" value="Genomic_DNA"/>
</dbReference>